<evidence type="ECO:0000256" key="1">
    <source>
        <dbReference type="ARBA" id="ARBA00004413"/>
    </source>
</evidence>
<reference evidence="13" key="1">
    <citation type="submission" date="2016-10" db="EMBL/GenBank/DDBJ databases">
        <authorList>
            <person name="Varghese N."/>
            <person name="Submissions S."/>
        </authorList>
    </citation>
    <scope>NUCLEOTIDE SEQUENCE [LARGE SCALE GENOMIC DNA]</scope>
    <source>
        <strain evidence="13">DSM 19183</strain>
    </source>
</reference>
<dbReference type="Pfam" id="PF02050">
    <property type="entry name" value="FliJ"/>
    <property type="match status" value="1"/>
</dbReference>
<feature type="region of interest" description="Disordered" evidence="11">
    <location>
        <begin position="118"/>
        <end position="145"/>
    </location>
</feature>
<dbReference type="GO" id="GO:0006935">
    <property type="term" value="P:chemotaxis"/>
    <property type="evidence" value="ECO:0007669"/>
    <property type="project" value="UniProtKB-KW"/>
</dbReference>
<keyword evidence="9" id="KW-0472">Membrane</keyword>
<comment type="similarity">
    <text evidence="2">Belongs to the FliJ family.</text>
</comment>
<dbReference type="GO" id="GO:0005886">
    <property type="term" value="C:plasma membrane"/>
    <property type="evidence" value="ECO:0007669"/>
    <property type="project" value="UniProtKB-SubCell"/>
</dbReference>
<dbReference type="GO" id="GO:0009288">
    <property type="term" value="C:bacterial-type flagellum"/>
    <property type="evidence" value="ECO:0007669"/>
    <property type="project" value="InterPro"/>
</dbReference>
<evidence type="ECO:0000256" key="11">
    <source>
        <dbReference type="SAM" id="MobiDB-lite"/>
    </source>
</evidence>
<keyword evidence="12" id="KW-0969">Cilium</keyword>
<keyword evidence="7" id="KW-1005">Bacterial flagellum biogenesis</keyword>
<dbReference type="InterPro" id="IPR053716">
    <property type="entry name" value="Flag_assembly_chemotaxis_eff"/>
</dbReference>
<evidence type="ECO:0000256" key="6">
    <source>
        <dbReference type="ARBA" id="ARBA00022500"/>
    </source>
</evidence>
<evidence type="ECO:0000313" key="12">
    <source>
        <dbReference type="EMBL" id="SEK89123.1"/>
    </source>
</evidence>
<gene>
    <name evidence="12" type="ORF">SAMN04488099_10814</name>
</gene>
<feature type="compositionally biased region" description="Basic and acidic residues" evidence="11">
    <location>
        <begin position="118"/>
        <end position="129"/>
    </location>
</feature>
<keyword evidence="8" id="KW-0653">Protein transport</keyword>
<dbReference type="AlphaFoldDB" id="A0A1H7KQI4"/>
<dbReference type="GO" id="GO:0071973">
    <property type="term" value="P:bacterial-type flagellum-dependent cell motility"/>
    <property type="evidence" value="ECO:0007669"/>
    <property type="project" value="InterPro"/>
</dbReference>
<keyword evidence="10" id="KW-1006">Bacterial flagellum protein export</keyword>
<keyword evidence="4" id="KW-0813">Transport</keyword>
<keyword evidence="5" id="KW-1003">Cell membrane</keyword>
<dbReference type="EMBL" id="FNZU01000008">
    <property type="protein sequence ID" value="SEK89123.1"/>
    <property type="molecule type" value="Genomic_DNA"/>
</dbReference>
<proteinExistence type="inferred from homology"/>
<dbReference type="NCBIfam" id="TIGR02473">
    <property type="entry name" value="flagell_FliJ"/>
    <property type="match status" value="1"/>
</dbReference>
<comment type="subcellular location">
    <subcellularLocation>
        <location evidence="1">Cell membrane</location>
        <topology evidence="1">Peripheral membrane protein</topology>
        <orientation evidence="1">Cytoplasmic side</orientation>
    </subcellularLocation>
</comment>
<dbReference type="InterPro" id="IPR012823">
    <property type="entry name" value="Flagell_FliJ"/>
</dbReference>
<sequence>MQNYRFSMEKVLDWREDLEEEAQRVVKEKEDAVMTEQAKLDRMVSESRRLKSENLFKTSIDHLKRHSLYKDLLDDKIIRQRLSLQKAEQELEKARLDLQLAHRDKKVMQKLDEKEHYRFKEEEKKKEQSQLDELTTLTYGRPSLF</sequence>
<dbReference type="OrthoDB" id="2165860at2"/>
<dbReference type="Proteomes" id="UP000199081">
    <property type="component" value="Unassembled WGS sequence"/>
</dbReference>
<evidence type="ECO:0000256" key="2">
    <source>
        <dbReference type="ARBA" id="ARBA00010004"/>
    </source>
</evidence>
<evidence type="ECO:0000313" key="13">
    <source>
        <dbReference type="Proteomes" id="UP000199081"/>
    </source>
</evidence>
<evidence type="ECO:0000256" key="9">
    <source>
        <dbReference type="ARBA" id="ARBA00023136"/>
    </source>
</evidence>
<evidence type="ECO:0000256" key="10">
    <source>
        <dbReference type="ARBA" id="ARBA00023225"/>
    </source>
</evidence>
<accession>A0A1H7KQI4</accession>
<evidence type="ECO:0000256" key="3">
    <source>
        <dbReference type="ARBA" id="ARBA00020392"/>
    </source>
</evidence>
<dbReference type="Gene3D" id="1.10.287.1700">
    <property type="match status" value="1"/>
</dbReference>
<evidence type="ECO:0000256" key="8">
    <source>
        <dbReference type="ARBA" id="ARBA00022927"/>
    </source>
</evidence>
<keyword evidence="13" id="KW-1185">Reference proteome</keyword>
<organism evidence="12 13">
    <name type="scientific">Alkalibacterium pelagium</name>
    <dbReference type="NCBI Taxonomy" id="426702"/>
    <lineage>
        <taxon>Bacteria</taxon>
        <taxon>Bacillati</taxon>
        <taxon>Bacillota</taxon>
        <taxon>Bacilli</taxon>
        <taxon>Lactobacillales</taxon>
        <taxon>Carnobacteriaceae</taxon>
        <taxon>Alkalibacterium</taxon>
    </lineage>
</organism>
<evidence type="ECO:0000256" key="5">
    <source>
        <dbReference type="ARBA" id="ARBA00022475"/>
    </source>
</evidence>
<evidence type="ECO:0000256" key="7">
    <source>
        <dbReference type="ARBA" id="ARBA00022795"/>
    </source>
</evidence>
<evidence type="ECO:0000256" key="4">
    <source>
        <dbReference type="ARBA" id="ARBA00022448"/>
    </source>
</evidence>
<dbReference type="GO" id="GO:0044781">
    <property type="term" value="P:bacterial-type flagellum organization"/>
    <property type="evidence" value="ECO:0007669"/>
    <property type="project" value="UniProtKB-KW"/>
</dbReference>
<dbReference type="RefSeq" id="WP_091480951.1">
    <property type="nucleotide sequence ID" value="NZ_BJYC01000009.1"/>
</dbReference>
<name>A0A1H7KQI4_9LACT</name>
<keyword evidence="12" id="KW-0966">Cell projection</keyword>
<keyword evidence="12" id="KW-0282">Flagellum</keyword>
<protein>
    <recommendedName>
        <fullName evidence="3">Flagellar FliJ protein</fullName>
    </recommendedName>
</protein>
<dbReference type="GO" id="GO:0015031">
    <property type="term" value="P:protein transport"/>
    <property type="evidence" value="ECO:0007669"/>
    <property type="project" value="UniProtKB-KW"/>
</dbReference>
<keyword evidence="6" id="KW-0145">Chemotaxis</keyword>
<dbReference type="STRING" id="426702.SAMN04488099_10814"/>